<evidence type="ECO:0008006" key="6">
    <source>
        <dbReference type="Google" id="ProtNLM"/>
    </source>
</evidence>
<feature type="transmembrane region" description="Helical" evidence="3">
    <location>
        <begin position="230"/>
        <end position="252"/>
    </location>
</feature>
<keyword evidence="5" id="KW-1185">Reference proteome</keyword>
<proteinExistence type="predicted"/>
<name>A0AAD5UJK1_9FUNG</name>
<comment type="caution">
    <text evidence="4">The sequence shown here is derived from an EMBL/GenBank/DDBJ whole genome shotgun (WGS) entry which is preliminary data.</text>
</comment>
<organism evidence="4 5">
    <name type="scientific">Boothiomyces macroporosus</name>
    <dbReference type="NCBI Taxonomy" id="261099"/>
    <lineage>
        <taxon>Eukaryota</taxon>
        <taxon>Fungi</taxon>
        <taxon>Fungi incertae sedis</taxon>
        <taxon>Chytridiomycota</taxon>
        <taxon>Chytridiomycota incertae sedis</taxon>
        <taxon>Chytridiomycetes</taxon>
        <taxon>Rhizophydiales</taxon>
        <taxon>Terramycetaceae</taxon>
        <taxon>Boothiomyces</taxon>
    </lineage>
</organism>
<evidence type="ECO:0000313" key="5">
    <source>
        <dbReference type="Proteomes" id="UP001210925"/>
    </source>
</evidence>
<evidence type="ECO:0000256" key="3">
    <source>
        <dbReference type="SAM" id="Phobius"/>
    </source>
</evidence>
<keyword evidence="1" id="KW-0175">Coiled coil</keyword>
<feature type="compositionally biased region" description="Low complexity" evidence="2">
    <location>
        <begin position="140"/>
        <end position="162"/>
    </location>
</feature>
<accession>A0AAD5UJK1</accession>
<protein>
    <recommendedName>
        <fullName evidence="6">Apple domain-containing protein</fullName>
    </recommendedName>
</protein>
<dbReference type="EMBL" id="JADGKB010000014">
    <property type="protein sequence ID" value="KAJ3259984.1"/>
    <property type="molecule type" value="Genomic_DNA"/>
</dbReference>
<reference evidence="4" key="1">
    <citation type="submission" date="2020-05" db="EMBL/GenBank/DDBJ databases">
        <title>Phylogenomic resolution of chytrid fungi.</title>
        <authorList>
            <person name="Stajich J.E."/>
            <person name="Amses K."/>
            <person name="Simmons R."/>
            <person name="Seto K."/>
            <person name="Myers J."/>
            <person name="Bonds A."/>
            <person name="Quandt C.A."/>
            <person name="Barry K."/>
            <person name="Liu P."/>
            <person name="Grigoriev I."/>
            <person name="Longcore J.E."/>
            <person name="James T.Y."/>
        </authorList>
    </citation>
    <scope>NUCLEOTIDE SEQUENCE</scope>
    <source>
        <strain evidence="4">PLAUS21</strain>
    </source>
</reference>
<evidence type="ECO:0000313" key="4">
    <source>
        <dbReference type="EMBL" id="KAJ3259984.1"/>
    </source>
</evidence>
<feature type="coiled-coil region" evidence="1">
    <location>
        <begin position="252"/>
        <end position="279"/>
    </location>
</feature>
<keyword evidence="3" id="KW-0812">Transmembrane</keyword>
<keyword evidence="3" id="KW-0472">Membrane</keyword>
<dbReference type="AlphaFoldDB" id="A0AAD5UJK1"/>
<feature type="compositionally biased region" description="Polar residues" evidence="2">
    <location>
        <begin position="303"/>
        <end position="317"/>
    </location>
</feature>
<feature type="compositionally biased region" description="Polar residues" evidence="2">
    <location>
        <begin position="114"/>
        <end position="123"/>
    </location>
</feature>
<sequence length="317" mass="33640">MLVFILPAYTFAISGRIYFYNNIQFYGDEYNTIVNNNCNFNSQPYSTVTANSDQCGRICSLDSQCSHFTYEIGGYCALRRGPVGLDKPIASIDIRKCGIYGDYSRSGCSFNTGSVQCQGDPNPNGSPNPIPKPQNTPAPNNGNLGSTNSGSNGATNSNAGNSPLQSPVPTLTIFVHITTTIAQGNSLPTGSIGASGNSSHTSAGSAPGPTSSNSTPVDPNSGDLTFTSRILIIVGVALAVIVVLLIPFVILLNKLMNRKQEMINEAKEARKEAAVASNRAIEQRYRTRGHRLGKVRSPPGNMGVSQETVLNSKSNDP</sequence>
<feature type="compositionally biased region" description="Pro residues" evidence="2">
    <location>
        <begin position="124"/>
        <end position="136"/>
    </location>
</feature>
<keyword evidence="3" id="KW-1133">Transmembrane helix</keyword>
<dbReference type="Proteomes" id="UP001210925">
    <property type="component" value="Unassembled WGS sequence"/>
</dbReference>
<feature type="region of interest" description="Disordered" evidence="2">
    <location>
        <begin position="114"/>
        <end position="165"/>
    </location>
</feature>
<evidence type="ECO:0000256" key="1">
    <source>
        <dbReference type="SAM" id="Coils"/>
    </source>
</evidence>
<gene>
    <name evidence="4" type="ORF">HK103_001494</name>
</gene>
<feature type="region of interest" description="Disordered" evidence="2">
    <location>
        <begin position="287"/>
        <end position="317"/>
    </location>
</feature>
<evidence type="ECO:0000256" key="2">
    <source>
        <dbReference type="SAM" id="MobiDB-lite"/>
    </source>
</evidence>
<feature type="region of interest" description="Disordered" evidence="2">
    <location>
        <begin position="186"/>
        <end position="219"/>
    </location>
</feature>